<dbReference type="Proteomes" id="UP001059771">
    <property type="component" value="Chromosome"/>
</dbReference>
<protein>
    <submittedName>
        <fullName evidence="2">DUF5519 family protein</fullName>
    </submittedName>
</protein>
<accession>A0A977IBJ3</accession>
<gene>
    <name evidence="2" type="ORF">NWT39_08460</name>
</gene>
<dbReference type="EMBL" id="CP103305">
    <property type="protein sequence ID" value="UVS67934.1"/>
    <property type="molecule type" value="Genomic_DNA"/>
</dbReference>
<sequence length="113" mass="12941">MVANTLERVKSELLSWPGVVTKTHRFGGTEFDLNGREMGHMHGSSWADLPFPMKVRKELVEKGKVSPHHILPESGWVTFYVRSDEDVQTLIGLFRMQYERLGGSSNNNKKLRQ</sequence>
<dbReference type="GeneID" id="74946965"/>
<dbReference type="InterPro" id="IPR040841">
    <property type="entry name" value="Luciferase_dom"/>
</dbReference>
<dbReference type="AlphaFoldDB" id="A0A977IBJ3"/>
<evidence type="ECO:0000313" key="2">
    <source>
        <dbReference type="EMBL" id="UVS67934.1"/>
    </source>
</evidence>
<reference evidence="2" key="1">
    <citation type="submission" date="2022-08" db="EMBL/GenBank/DDBJ databases">
        <title>Dynamic responses of ammonia-oxidizing microbial communities induced by reactive oxygen species (ROS) in fluctuating redox aquifers.</title>
        <authorList>
            <person name="Wang P."/>
            <person name="Wang H."/>
        </authorList>
    </citation>
    <scope>NUCLEOTIDE SEQUENCE</scope>
    <source>
        <strain evidence="2">PLX03</strain>
    </source>
</reference>
<dbReference type="Pfam" id="PF17648">
    <property type="entry name" value="Luciferase"/>
    <property type="match status" value="1"/>
</dbReference>
<proteinExistence type="predicted"/>
<dbReference type="RefSeq" id="WP_075054842.1">
    <property type="nucleotide sequence ID" value="NZ_CP103305.1"/>
</dbReference>
<evidence type="ECO:0000259" key="1">
    <source>
        <dbReference type="Pfam" id="PF17648"/>
    </source>
</evidence>
<name>A0A977IBJ3_9ARCH</name>
<feature type="domain" description="Luciferase" evidence="1">
    <location>
        <begin position="35"/>
        <end position="96"/>
    </location>
</feature>
<organism evidence="2">
    <name type="scientific">Nitrososphaera viennensis</name>
    <dbReference type="NCBI Taxonomy" id="1034015"/>
    <lineage>
        <taxon>Archaea</taxon>
        <taxon>Nitrososphaerota</taxon>
        <taxon>Nitrososphaeria</taxon>
        <taxon>Nitrososphaerales</taxon>
        <taxon>Nitrososphaeraceae</taxon>
        <taxon>Nitrososphaera</taxon>
    </lineage>
</organism>